<accession>A0ABP0J4G1</accession>
<protein>
    <submittedName>
        <fullName evidence="2">Uncharacterized protein</fullName>
    </submittedName>
</protein>
<sequence>MSQPVPKNVTAWRLNNAEKAELKKRVADGESEAEAKYSLQLAKALANESRKSAALAVATNASEASGGTAPRAKAKAKAEPRPSPSAGAAVEGPNQGYYSELQACEQAILAEFPGLELESPLPLHSAADSVDAAAAGVQDPFDAGKARVALSLHGVYRCSVSLWSLNTKASPTPDIPMSMRRVRDMASYFYGEDGSKPAFMTGKQIEVMACDANSVAASRLQMVSPEELAHSMIIGCSNALKSKSWPTVKATWKAVMLSVPCSFILMLPSNLWMEAFNRRQNVLQLHESMARTAVQTTLELMSMKSVVQAMGPSYQKLKDADLAAELTKLGCKSVVGGRKSKDDEDSGAITANLLTIAQQVAKSVLTNPACVASLMQLEQEFGTRSPFHRMASLGVIAKKPSSSAMREWCLNCVVDGMLFESLSPSDVSKGSLSGDKHHTGLVTLYEMKWKVMQHFFEVLLPQSGMLEDRQLLKEKLSSHKAYRQFSGDGDVTWMSRLAKSAHATYHLLEDIVYSRKYDNQLRTAGKSGSVPEQFMEYTELKEAWDKITALLSDEAAERKALAGQAPEMEDSVADDPESVQSLRKGPNAFVLHSDKYWLAVANQTVRTYVSLAPEPKTQEAVVRHIQQGPLKDISAGVLVLLDYNLLGESMGPGATEGLRRKYNPSEDVLRKLLHGAMLALGGQKKEDEQCTLPPEGIIVFLHLGDRSAKEARHLFRLRTARADAAIDAEEKEICIGFNDESMRARKKLSRGNYSVKASMLVYSNNTLIPGTIPEKQYPHHGGWNSSDLMALVKAIPPADLWYAARTDKEEIIGADRTVKPTDSFVAKAGPADPDAAESIFSAQCLPCEFYSDIVKAFSGKAVLDLSIGQGQAALSCLQNRICYVGFGLTEKHCEALEKRLTQKVLEEMKQESSTFYRPELVTTNEGQTGTDTGKGPKRPGGNGGPKPKPQNQKPEKPEKDSNKGEEAKEDDDDRRSDSLPW</sequence>
<evidence type="ECO:0000256" key="1">
    <source>
        <dbReference type="SAM" id="MobiDB-lite"/>
    </source>
</evidence>
<evidence type="ECO:0000313" key="3">
    <source>
        <dbReference type="Proteomes" id="UP001642464"/>
    </source>
</evidence>
<proteinExistence type="predicted"/>
<gene>
    <name evidence="2" type="ORF">SCF082_LOCUS10214</name>
</gene>
<dbReference type="Proteomes" id="UP001642464">
    <property type="component" value="Unassembled WGS sequence"/>
</dbReference>
<feature type="region of interest" description="Disordered" evidence="1">
    <location>
        <begin position="908"/>
        <end position="981"/>
    </location>
</feature>
<feature type="compositionally biased region" description="Basic and acidic residues" evidence="1">
    <location>
        <begin position="953"/>
        <end position="966"/>
    </location>
</feature>
<reference evidence="2 3" key="1">
    <citation type="submission" date="2024-02" db="EMBL/GenBank/DDBJ databases">
        <authorList>
            <person name="Chen Y."/>
            <person name="Shah S."/>
            <person name="Dougan E. K."/>
            <person name="Thang M."/>
            <person name="Chan C."/>
        </authorList>
    </citation>
    <scope>NUCLEOTIDE SEQUENCE [LARGE SCALE GENOMIC DNA]</scope>
</reference>
<comment type="caution">
    <text evidence="2">The sequence shown here is derived from an EMBL/GenBank/DDBJ whole genome shotgun (WGS) entry which is preliminary data.</text>
</comment>
<feature type="compositionally biased region" description="Polar residues" evidence="1">
    <location>
        <begin position="911"/>
        <end position="931"/>
    </location>
</feature>
<dbReference type="EMBL" id="CAXAMM010005940">
    <property type="protein sequence ID" value="CAK9009215.1"/>
    <property type="molecule type" value="Genomic_DNA"/>
</dbReference>
<feature type="region of interest" description="Disordered" evidence="1">
    <location>
        <begin position="559"/>
        <end position="580"/>
    </location>
</feature>
<keyword evidence="3" id="KW-1185">Reference proteome</keyword>
<evidence type="ECO:0000313" key="2">
    <source>
        <dbReference type="EMBL" id="CAK9009215.1"/>
    </source>
</evidence>
<organism evidence="2 3">
    <name type="scientific">Durusdinium trenchii</name>
    <dbReference type="NCBI Taxonomy" id="1381693"/>
    <lineage>
        <taxon>Eukaryota</taxon>
        <taxon>Sar</taxon>
        <taxon>Alveolata</taxon>
        <taxon>Dinophyceae</taxon>
        <taxon>Suessiales</taxon>
        <taxon>Symbiodiniaceae</taxon>
        <taxon>Durusdinium</taxon>
    </lineage>
</organism>
<feature type="region of interest" description="Disordered" evidence="1">
    <location>
        <begin position="59"/>
        <end position="92"/>
    </location>
</feature>
<name>A0ABP0J4G1_9DINO</name>
<feature type="compositionally biased region" description="Acidic residues" evidence="1">
    <location>
        <begin position="567"/>
        <end position="577"/>
    </location>
</feature>